<gene>
    <name evidence="8" type="ORF">TRAPUB_7994</name>
</gene>
<dbReference type="GO" id="GO:0022857">
    <property type="term" value="F:transmembrane transporter activity"/>
    <property type="evidence" value="ECO:0007669"/>
    <property type="project" value="InterPro"/>
</dbReference>
<keyword evidence="5 7" id="KW-0472">Membrane</keyword>
<feature type="transmembrane region" description="Helical" evidence="7">
    <location>
        <begin position="160"/>
        <end position="180"/>
    </location>
</feature>
<evidence type="ECO:0000256" key="6">
    <source>
        <dbReference type="SAM" id="MobiDB-lite"/>
    </source>
</evidence>
<dbReference type="InterPro" id="IPR036259">
    <property type="entry name" value="MFS_trans_sf"/>
</dbReference>
<proteinExistence type="predicted"/>
<dbReference type="Proteomes" id="UP000184267">
    <property type="component" value="Unassembled WGS sequence"/>
</dbReference>
<dbReference type="EMBL" id="MNAD01000159">
    <property type="protein sequence ID" value="OJT15449.1"/>
    <property type="molecule type" value="Genomic_DNA"/>
</dbReference>
<dbReference type="Gene3D" id="1.20.1250.20">
    <property type="entry name" value="MFS general substrate transporter like domains"/>
    <property type="match status" value="1"/>
</dbReference>
<protein>
    <recommendedName>
        <fullName evidence="10">Major facilitator superfamily (MFS) profile domain-containing protein</fullName>
    </recommendedName>
</protein>
<evidence type="ECO:0000256" key="1">
    <source>
        <dbReference type="ARBA" id="ARBA00004141"/>
    </source>
</evidence>
<feature type="compositionally biased region" description="Polar residues" evidence="6">
    <location>
        <begin position="387"/>
        <end position="396"/>
    </location>
</feature>
<evidence type="ECO:0000256" key="7">
    <source>
        <dbReference type="SAM" id="Phobius"/>
    </source>
</evidence>
<feature type="region of interest" description="Disordered" evidence="6">
    <location>
        <begin position="358"/>
        <end position="396"/>
    </location>
</feature>
<reference evidence="8 9" key="1">
    <citation type="submission" date="2016-10" db="EMBL/GenBank/DDBJ databases">
        <title>Genome sequence of the basidiomycete white-rot fungus Trametes pubescens.</title>
        <authorList>
            <person name="Makela M.R."/>
            <person name="Granchi Z."/>
            <person name="Peng M."/>
            <person name="De Vries R.P."/>
            <person name="Grigoriev I."/>
            <person name="Riley R."/>
            <person name="Hilden K."/>
        </authorList>
    </citation>
    <scope>NUCLEOTIDE SEQUENCE [LARGE SCALE GENOMIC DNA]</scope>
    <source>
        <strain evidence="8 9">FBCC735</strain>
    </source>
</reference>
<accession>A0A1M2W6I1</accession>
<dbReference type="OMA" id="CLLMQEV"/>
<keyword evidence="4 7" id="KW-1133">Transmembrane helix</keyword>
<feature type="compositionally biased region" description="Basic and acidic residues" evidence="6">
    <location>
        <begin position="358"/>
        <end position="384"/>
    </location>
</feature>
<name>A0A1M2W6I1_TRAPU</name>
<comment type="caution">
    <text evidence="8">The sequence shown here is derived from an EMBL/GenBank/DDBJ whole genome shotgun (WGS) entry which is preliminary data.</text>
</comment>
<comment type="subcellular location">
    <subcellularLocation>
        <location evidence="1">Membrane</location>
        <topology evidence="1">Multi-pass membrane protein</topology>
    </subcellularLocation>
</comment>
<dbReference type="PANTHER" id="PTHR23501:SF102">
    <property type="entry name" value="DRUG TRANSPORTER, PUTATIVE (AFU_ORTHOLOGUE AFUA_3G08530)-RELATED"/>
    <property type="match status" value="1"/>
</dbReference>
<evidence type="ECO:0000313" key="8">
    <source>
        <dbReference type="EMBL" id="OJT15449.1"/>
    </source>
</evidence>
<evidence type="ECO:0000256" key="5">
    <source>
        <dbReference type="ARBA" id="ARBA00023136"/>
    </source>
</evidence>
<dbReference type="InterPro" id="IPR010573">
    <property type="entry name" value="MFS_Str1/Tri12-like"/>
</dbReference>
<evidence type="ECO:0000256" key="3">
    <source>
        <dbReference type="ARBA" id="ARBA00022692"/>
    </source>
</evidence>
<evidence type="ECO:0000256" key="4">
    <source>
        <dbReference type="ARBA" id="ARBA00022989"/>
    </source>
</evidence>
<dbReference type="Pfam" id="PF06609">
    <property type="entry name" value="TRI12"/>
    <property type="match status" value="1"/>
</dbReference>
<feature type="transmembrane region" description="Helical" evidence="7">
    <location>
        <begin position="215"/>
        <end position="239"/>
    </location>
</feature>
<feature type="transmembrane region" description="Helical" evidence="7">
    <location>
        <begin position="325"/>
        <end position="344"/>
    </location>
</feature>
<sequence>MGPLIGGAIANTGAWRWLFFLNLPLCGIAFPLTFIFLRVNTPKTKLSEKLAQIDWLGVGLITGSTVSVLLAITWGGLRFPWTSFHVLVPLIIGAIGLVTFFVTQYYWLKGPTVPRYFFTNRTTLSGFLGTFFHGMVSIVSLYYLPVYFQASQMASAIGSGVDMIVFCVVIPVFAIVSGVSVQIVGRYCPQNYIGWALMIAGFGILSLLDENSSRAMYIGCQVPLAIGLGIIWVSTQFAILAPLKFSNSAHALAFFTFFRCFAQSWGIVIGGTILQTKLLQVLPASFTATLPHGIQIAYAVIPSIPGLQEPQRTEVRAAFAQATRLIWRVMAGLSGAGLLTCLLMQEVELRKDSLDDKWGLKQDEEGEGEKTVGDVDAESGRGKEGAASSSVEVPVA</sequence>
<dbReference type="AlphaFoldDB" id="A0A1M2W6I1"/>
<dbReference type="SUPFAM" id="SSF103473">
    <property type="entry name" value="MFS general substrate transporter"/>
    <property type="match status" value="1"/>
</dbReference>
<keyword evidence="2" id="KW-0813">Transport</keyword>
<feature type="transmembrane region" description="Helical" evidence="7">
    <location>
        <begin position="251"/>
        <end position="274"/>
    </location>
</feature>
<dbReference type="STRING" id="154538.A0A1M2W6I1"/>
<evidence type="ECO:0000256" key="2">
    <source>
        <dbReference type="ARBA" id="ARBA00022448"/>
    </source>
</evidence>
<dbReference type="PANTHER" id="PTHR23501">
    <property type="entry name" value="MAJOR FACILITATOR SUPERFAMILY"/>
    <property type="match status" value="1"/>
</dbReference>
<dbReference type="OrthoDB" id="3437016at2759"/>
<feature type="transmembrane region" description="Helical" evidence="7">
    <location>
        <begin position="17"/>
        <end position="37"/>
    </location>
</feature>
<feature type="transmembrane region" description="Helical" evidence="7">
    <location>
        <begin position="84"/>
        <end position="107"/>
    </location>
</feature>
<evidence type="ECO:0000313" key="9">
    <source>
        <dbReference type="Proteomes" id="UP000184267"/>
    </source>
</evidence>
<feature type="transmembrane region" description="Helical" evidence="7">
    <location>
        <begin position="192"/>
        <end position="208"/>
    </location>
</feature>
<feature type="transmembrane region" description="Helical" evidence="7">
    <location>
        <begin position="127"/>
        <end position="148"/>
    </location>
</feature>
<keyword evidence="9" id="KW-1185">Reference proteome</keyword>
<evidence type="ECO:0008006" key="10">
    <source>
        <dbReference type="Google" id="ProtNLM"/>
    </source>
</evidence>
<dbReference type="GO" id="GO:0005886">
    <property type="term" value="C:plasma membrane"/>
    <property type="evidence" value="ECO:0007669"/>
    <property type="project" value="TreeGrafter"/>
</dbReference>
<organism evidence="8 9">
    <name type="scientific">Trametes pubescens</name>
    <name type="common">White-rot fungus</name>
    <dbReference type="NCBI Taxonomy" id="154538"/>
    <lineage>
        <taxon>Eukaryota</taxon>
        <taxon>Fungi</taxon>
        <taxon>Dikarya</taxon>
        <taxon>Basidiomycota</taxon>
        <taxon>Agaricomycotina</taxon>
        <taxon>Agaricomycetes</taxon>
        <taxon>Polyporales</taxon>
        <taxon>Polyporaceae</taxon>
        <taxon>Trametes</taxon>
    </lineage>
</organism>
<keyword evidence="3 7" id="KW-0812">Transmembrane</keyword>
<feature type="transmembrane region" description="Helical" evidence="7">
    <location>
        <begin position="57"/>
        <end position="77"/>
    </location>
</feature>